<evidence type="ECO:0000313" key="2">
    <source>
        <dbReference type="EMBL" id="KAH3862762.1"/>
    </source>
</evidence>
<comment type="caution">
    <text evidence="2">The sequence shown here is derived from an EMBL/GenBank/DDBJ whole genome shotgun (WGS) entry which is preliminary data.</text>
</comment>
<reference evidence="2" key="2">
    <citation type="submission" date="2020-11" db="EMBL/GenBank/DDBJ databases">
        <authorList>
            <person name="McCartney M.A."/>
            <person name="Auch B."/>
            <person name="Kono T."/>
            <person name="Mallez S."/>
            <person name="Becker A."/>
            <person name="Gohl D.M."/>
            <person name="Silverstein K.A.T."/>
            <person name="Koren S."/>
            <person name="Bechman K.B."/>
            <person name="Herman A."/>
            <person name="Abrahante J.E."/>
            <person name="Garbe J."/>
        </authorList>
    </citation>
    <scope>NUCLEOTIDE SEQUENCE</scope>
    <source>
        <strain evidence="2">Duluth1</strain>
        <tissue evidence="2">Whole animal</tissue>
    </source>
</reference>
<feature type="region of interest" description="Disordered" evidence="1">
    <location>
        <begin position="1"/>
        <end position="50"/>
    </location>
</feature>
<reference evidence="2" key="1">
    <citation type="journal article" date="2019" name="bioRxiv">
        <title>The Genome of the Zebra Mussel, Dreissena polymorpha: A Resource for Invasive Species Research.</title>
        <authorList>
            <person name="McCartney M.A."/>
            <person name="Auch B."/>
            <person name="Kono T."/>
            <person name="Mallez S."/>
            <person name="Zhang Y."/>
            <person name="Obille A."/>
            <person name="Becker A."/>
            <person name="Abrahante J.E."/>
            <person name="Garbe J."/>
            <person name="Badalamenti J.P."/>
            <person name="Herman A."/>
            <person name="Mangelson H."/>
            <person name="Liachko I."/>
            <person name="Sullivan S."/>
            <person name="Sone E.D."/>
            <person name="Koren S."/>
            <person name="Silverstein K.A.T."/>
            <person name="Beckman K.B."/>
            <person name="Gohl D.M."/>
        </authorList>
    </citation>
    <scope>NUCLEOTIDE SEQUENCE</scope>
    <source>
        <strain evidence="2">Duluth1</strain>
        <tissue evidence="2">Whole animal</tissue>
    </source>
</reference>
<keyword evidence="3" id="KW-1185">Reference proteome</keyword>
<proteinExistence type="predicted"/>
<dbReference type="AlphaFoldDB" id="A0A9D4LPT4"/>
<evidence type="ECO:0000313" key="3">
    <source>
        <dbReference type="Proteomes" id="UP000828390"/>
    </source>
</evidence>
<name>A0A9D4LPT4_DREPO</name>
<organism evidence="2 3">
    <name type="scientific">Dreissena polymorpha</name>
    <name type="common">Zebra mussel</name>
    <name type="synonym">Mytilus polymorpha</name>
    <dbReference type="NCBI Taxonomy" id="45954"/>
    <lineage>
        <taxon>Eukaryota</taxon>
        <taxon>Metazoa</taxon>
        <taxon>Spiralia</taxon>
        <taxon>Lophotrochozoa</taxon>
        <taxon>Mollusca</taxon>
        <taxon>Bivalvia</taxon>
        <taxon>Autobranchia</taxon>
        <taxon>Heteroconchia</taxon>
        <taxon>Euheterodonta</taxon>
        <taxon>Imparidentia</taxon>
        <taxon>Neoheterodontei</taxon>
        <taxon>Myida</taxon>
        <taxon>Dreissenoidea</taxon>
        <taxon>Dreissenidae</taxon>
        <taxon>Dreissena</taxon>
    </lineage>
</organism>
<dbReference type="Proteomes" id="UP000828390">
    <property type="component" value="Unassembled WGS sequence"/>
</dbReference>
<sequence>MQLCENTTAKKSRSTPTSPPPSIPTAVPLQETGALTGPSNAHNGSGNITI</sequence>
<gene>
    <name evidence="2" type="ORF">DPMN_025736</name>
</gene>
<dbReference type="EMBL" id="JAIWYP010000002">
    <property type="protein sequence ID" value="KAH3862762.1"/>
    <property type="molecule type" value="Genomic_DNA"/>
</dbReference>
<evidence type="ECO:0000256" key="1">
    <source>
        <dbReference type="SAM" id="MobiDB-lite"/>
    </source>
</evidence>
<accession>A0A9D4LPT4</accession>
<feature type="compositionally biased region" description="Polar residues" evidence="1">
    <location>
        <begin position="37"/>
        <end position="50"/>
    </location>
</feature>
<protein>
    <submittedName>
        <fullName evidence="2">Uncharacterized protein</fullName>
    </submittedName>
</protein>